<name>A0A2V1D3C7_9PLEO</name>
<evidence type="ECO:0000313" key="2">
    <source>
        <dbReference type="Proteomes" id="UP000244855"/>
    </source>
</evidence>
<evidence type="ECO:0000313" key="1">
    <source>
        <dbReference type="EMBL" id="PVH92518.1"/>
    </source>
</evidence>
<protein>
    <submittedName>
        <fullName evidence="1">Uncharacterized protein</fullName>
    </submittedName>
</protein>
<gene>
    <name evidence="1" type="ORF">DM02DRAFT_635289</name>
</gene>
<accession>A0A2V1D3C7</accession>
<organism evidence="1 2">
    <name type="scientific">Periconia macrospinosa</name>
    <dbReference type="NCBI Taxonomy" id="97972"/>
    <lineage>
        <taxon>Eukaryota</taxon>
        <taxon>Fungi</taxon>
        <taxon>Dikarya</taxon>
        <taxon>Ascomycota</taxon>
        <taxon>Pezizomycotina</taxon>
        <taxon>Dothideomycetes</taxon>
        <taxon>Pleosporomycetidae</taxon>
        <taxon>Pleosporales</taxon>
        <taxon>Massarineae</taxon>
        <taxon>Periconiaceae</taxon>
        <taxon>Periconia</taxon>
    </lineage>
</organism>
<keyword evidence="2" id="KW-1185">Reference proteome</keyword>
<proteinExistence type="predicted"/>
<sequence length="204" mass="23118">MPELYRSPTIKAPDERYPDQFGHSILEMAAYYIKHTKNLSISMPFCVRRRKARISTLSDYYNDNHDLLELRKDEAAELRRDLHDLGNFSPQDRRPNILLRGRGTHDDFFRLKCLNEISSPKPTKAGDLLKPFNVHDAFNHDCFEQGPDPILGAVLSQTMFMPGAASAAPKLDATKLINSWVDKMGWMAAKTANGENMDPLAISV</sequence>
<dbReference type="EMBL" id="KZ805673">
    <property type="protein sequence ID" value="PVH92518.1"/>
    <property type="molecule type" value="Genomic_DNA"/>
</dbReference>
<dbReference type="AlphaFoldDB" id="A0A2V1D3C7"/>
<reference evidence="1 2" key="1">
    <citation type="journal article" date="2018" name="Sci. Rep.">
        <title>Comparative genomics provides insights into the lifestyle and reveals functional heterogeneity of dark septate endophytic fungi.</title>
        <authorList>
            <person name="Knapp D.G."/>
            <person name="Nemeth J.B."/>
            <person name="Barry K."/>
            <person name="Hainaut M."/>
            <person name="Henrissat B."/>
            <person name="Johnson J."/>
            <person name="Kuo A."/>
            <person name="Lim J.H.P."/>
            <person name="Lipzen A."/>
            <person name="Nolan M."/>
            <person name="Ohm R.A."/>
            <person name="Tamas L."/>
            <person name="Grigoriev I.V."/>
            <person name="Spatafora J.W."/>
            <person name="Nagy L.G."/>
            <person name="Kovacs G.M."/>
        </authorList>
    </citation>
    <scope>NUCLEOTIDE SEQUENCE [LARGE SCALE GENOMIC DNA]</scope>
    <source>
        <strain evidence="1 2">DSE2036</strain>
    </source>
</reference>
<dbReference type="Proteomes" id="UP000244855">
    <property type="component" value="Unassembled WGS sequence"/>
</dbReference>